<feature type="region of interest" description="Disordered" evidence="1">
    <location>
        <begin position="74"/>
        <end position="97"/>
    </location>
</feature>
<keyword evidence="2" id="KW-1133">Transmembrane helix</keyword>
<name>A0A6S6S6Q3_9BACT</name>
<evidence type="ECO:0000259" key="3">
    <source>
        <dbReference type="Pfam" id="PF13559"/>
    </source>
</evidence>
<keyword evidence="2" id="KW-0472">Membrane</keyword>
<dbReference type="InterPro" id="IPR025403">
    <property type="entry name" value="TgpA-like_C"/>
</dbReference>
<gene>
    <name evidence="4" type="ORF">HELGO_WM30348</name>
</gene>
<feature type="domain" description="Protein-glutamine gamma-glutamyltransferase-like C-terminal" evidence="3">
    <location>
        <begin position="182"/>
        <end position="247"/>
    </location>
</feature>
<dbReference type="EMBL" id="CACVAQ010000056">
    <property type="protein sequence ID" value="CAA6800730.1"/>
    <property type="molecule type" value="Genomic_DNA"/>
</dbReference>
<protein>
    <recommendedName>
        <fullName evidence="3">Protein-glutamine gamma-glutamyltransferase-like C-terminal domain-containing protein</fullName>
    </recommendedName>
</protein>
<feature type="compositionally biased region" description="Low complexity" evidence="1">
    <location>
        <begin position="87"/>
        <end position="97"/>
    </location>
</feature>
<reference evidence="4" key="1">
    <citation type="submission" date="2020-01" db="EMBL/GenBank/DDBJ databases">
        <authorList>
            <person name="Meier V. D."/>
            <person name="Meier V D."/>
        </authorList>
    </citation>
    <scope>NUCLEOTIDE SEQUENCE</scope>
    <source>
        <strain evidence="4">HLG_WM_MAG_10</strain>
    </source>
</reference>
<proteinExistence type="predicted"/>
<evidence type="ECO:0000313" key="4">
    <source>
        <dbReference type="EMBL" id="CAA6800730.1"/>
    </source>
</evidence>
<dbReference type="AlphaFoldDB" id="A0A6S6S6Q3"/>
<evidence type="ECO:0000256" key="2">
    <source>
        <dbReference type="SAM" id="Phobius"/>
    </source>
</evidence>
<organism evidence="4">
    <name type="scientific">uncultured Aureispira sp</name>
    <dbReference type="NCBI Taxonomy" id="1331704"/>
    <lineage>
        <taxon>Bacteria</taxon>
        <taxon>Pseudomonadati</taxon>
        <taxon>Bacteroidota</taxon>
        <taxon>Saprospiria</taxon>
        <taxon>Saprospirales</taxon>
        <taxon>Saprospiraceae</taxon>
        <taxon>Aureispira</taxon>
        <taxon>environmental samples</taxon>
    </lineage>
</organism>
<keyword evidence="2" id="KW-0812">Transmembrane</keyword>
<evidence type="ECO:0000256" key="1">
    <source>
        <dbReference type="SAM" id="MobiDB-lite"/>
    </source>
</evidence>
<sequence length="258" mass="29869">MEWKKKAKPKLNEMKKYTLYISLILLFVLGFATDFYANDATRAYKGESLNVKKVDKAKWKKSIDGMKFSKKAKTKKKKKIKKNEEQNNGAGNAARRASNNNSSFSFKTFAQTILIFLGVVLLAFVVFKVVVGDAILVNKEVRRSRPVSLAEIETNLQEADVEGFLKQALEDQDYRLAIRLYYLAIIKELAGKGVIEWKRDKTNGHYMRELRNKKHPKLKDFRAVTRIFEYVWYSDMVFDGGQFEEVRINFKDLLAAIK</sequence>
<feature type="transmembrane region" description="Helical" evidence="2">
    <location>
        <begin position="113"/>
        <end position="136"/>
    </location>
</feature>
<accession>A0A6S6S6Q3</accession>
<dbReference type="Pfam" id="PF13559">
    <property type="entry name" value="DUF4129"/>
    <property type="match status" value="1"/>
</dbReference>